<feature type="non-terminal residue" evidence="1">
    <location>
        <position position="86"/>
    </location>
</feature>
<protein>
    <submittedName>
        <fullName evidence="1">33011_t:CDS:1</fullName>
    </submittedName>
</protein>
<sequence>FNMEDFPESVFETSQSNPIWKDFDTGESDGKSHYDAQCNIPDNLRCYYLIKVAKRNDKINDYSDNESSLSSSTKPRSYCKPISSEK</sequence>
<keyword evidence="2" id="KW-1185">Reference proteome</keyword>
<gene>
    <name evidence="1" type="ORF">RPERSI_LOCUS36629</name>
</gene>
<name>A0ACA9SZ13_9GLOM</name>
<accession>A0ACA9SZ13</accession>
<dbReference type="Proteomes" id="UP000789920">
    <property type="component" value="Unassembled WGS sequence"/>
</dbReference>
<reference evidence="1" key="1">
    <citation type="submission" date="2021-06" db="EMBL/GenBank/DDBJ databases">
        <authorList>
            <person name="Kallberg Y."/>
            <person name="Tangrot J."/>
            <person name="Rosling A."/>
        </authorList>
    </citation>
    <scope>NUCLEOTIDE SEQUENCE</scope>
    <source>
        <strain evidence="1">MA461A</strain>
    </source>
</reference>
<proteinExistence type="predicted"/>
<comment type="caution">
    <text evidence="1">The sequence shown here is derived from an EMBL/GenBank/DDBJ whole genome shotgun (WGS) entry which is preliminary data.</text>
</comment>
<evidence type="ECO:0000313" key="1">
    <source>
        <dbReference type="EMBL" id="CAG8851572.1"/>
    </source>
</evidence>
<evidence type="ECO:0000313" key="2">
    <source>
        <dbReference type="Proteomes" id="UP000789920"/>
    </source>
</evidence>
<dbReference type="EMBL" id="CAJVQC010176944">
    <property type="protein sequence ID" value="CAG8851572.1"/>
    <property type="molecule type" value="Genomic_DNA"/>
</dbReference>
<organism evidence="1 2">
    <name type="scientific">Racocetra persica</name>
    <dbReference type="NCBI Taxonomy" id="160502"/>
    <lineage>
        <taxon>Eukaryota</taxon>
        <taxon>Fungi</taxon>
        <taxon>Fungi incertae sedis</taxon>
        <taxon>Mucoromycota</taxon>
        <taxon>Glomeromycotina</taxon>
        <taxon>Glomeromycetes</taxon>
        <taxon>Diversisporales</taxon>
        <taxon>Gigasporaceae</taxon>
        <taxon>Racocetra</taxon>
    </lineage>
</organism>
<feature type="non-terminal residue" evidence="1">
    <location>
        <position position="1"/>
    </location>
</feature>